<organism evidence="1 2">
    <name type="scientific">Panagrolaimus sp. ES5</name>
    <dbReference type="NCBI Taxonomy" id="591445"/>
    <lineage>
        <taxon>Eukaryota</taxon>
        <taxon>Metazoa</taxon>
        <taxon>Ecdysozoa</taxon>
        <taxon>Nematoda</taxon>
        <taxon>Chromadorea</taxon>
        <taxon>Rhabditida</taxon>
        <taxon>Tylenchina</taxon>
        <taxon>Panagrolaimomorpha</taxon>
        <taxon>Panagrolaimoidea</taxon>
        <taxon>Panagrolaimidae</taxon>
        <taxon>Panagrolaimus</taxon>
    </lineage>
</organism>
<evidence type="ECO:0000313" key="1">
    <source>
        <dbReference type="Proteomes" id="UP000887579"/>
    </source>
</evidence>
<reference evidence="2" key="1">
    <citation type="submission" date="2022-11" db="UniProtKB">
        <authorList>
            <consortium name="WormBaseParasite"/>
        </authorList>
    </citation>
    <scope>IDENTIFICATION</scope>
</reference>
<sequence length="228" mass="26094">MSPLKQVVLLQVLKHLVSLMSRNPDSHIQVTIPSTSNDVRFDSRFKNPNQHAIIPRQVFSGQNDNVQPSFPHGKPLKSKNDHFHHGKQTVIQRNERQINPKKENLFAPSTLQVNKKENDLKEKVAPKPVQNVTKIEPPSTSKIDVKPSFKKPNPFGDAKPIDTSKKLIEIEQKKLAEQKNMLIENNKLEEQKKIEEQKMLKAKQNIEEKNDDIPAEEISELLNSISSR</sequence>
<evidence type="ECO:0000313" key="2">
    <source>
        <dbReference type="WBParaSite" id="ES5_v2.g29291.t1"/>
    </source>
</evidence>
<name>A0AC34GHX7_9BILA</name>
<proteinExistence type="predicted"/>
<dbReference type="Proteomes" id="UP000887579">
    <property type="component" value="Unplaced"/>
</dbReference>
<dbReference type="WBParaSite" id="ES5_v2.g29291.t1">
    <property type="protein sequence ID" value="ES5_v2.g29291.t1"/>
    <property type="gene ID" value="ES5_v2.g29291"/>
</dbReference>
<protein>
    <submittedName>
        <fullName evidence="2">Uncharacterized protein</fullName>
    </submittedName>
</protein>
<accession>A0AC34GHX7</accession>